<protein>
    <submittedName>
        <fullName evidence="4">PIH1D3</fullName>
    </submittedName>
</protein>
<evidence type="ECO:0000259" key="3">
    <source>
        <dbReference type="Pfam" id="PF18201"/>
    </source>
</evidence>
<dbReference type="GO" id="GO:0070286">
    <property type="term" value="P:axonemal dynein complex assembly"/>
    <property type="evidence" value="ECO:0007669"/>
    <property type="project" value="InterPro"/>
</dbReference>
<comment type="caution">
    <text evidence="4">The sequence shown here is derived from an EMBL/GenBank/DDBJ whole genome shotgun (WGS) entry which is preliminary data.</text>
</comment>
<dbReference type="AlphaFoldDB" id="A0A7J7JSS6"/>
<organism evidence="4 5">
    <name type="scientific">Bugula neritina</name>
    <name type="common">Brown bryozoan</name>
    <name type="synonym">Sertularia neritina</name>
    <dbReference type="NCBI Taxonomy" id="10212"/>
    <lineage>
        <taxon>Eukaryota</taxon>
        <taxon>Metazoa</taxon>
        <taxon>Spiralia</taxon>
        <taxon>Lophotrochozoa</taxon>
        <taxon>Bryozoa</taxon>
        <taxon>Gymnolaemata</taxon>
        <taxon>Cheilostomatida</taxon>
        <taxon>Flustrina</taxon>
        <taxon>Buguloidea</taxon>
        <taxon>Bugulidae</taxon>
        <taxon>Bugula</taxon>
    </lineage>
</organism>
<dbReference type="InterPro" id="IPR008978">
    <property type="entry name" value="HSP20-like_chaperone"/>
</dbReference>
<dbReference type="Proteomes" id="UP000593567">
    <property type="component" value="Unassembled WGS sequence"/>
</dbReference>
<accession>A0A7J7JSS6</accession>
<dbReference type="InterPro" id="IPR041442">
    <property type="entry name" value="PIH1D1/2/3_CS-like"/>
</dbReference>
<feature type="region of interest" description="Disordered" evidence="2">
    <location>
        <begin position="40"/>
        <end position="59"/>
    </location>
</feature>
<dbReference type="PANTHER" id="PTHR21083:SF0">
    <property type="entry name" value="DYNEIN AXONEMAL ASSEMBLY FACTOR 6"/>
    <property type="match status" value="1"/>
</dbReference>
<dbReference type="CDD" id="cd06463">
    <property type="entry name" value="p23_like"/>
    <property type="match status" value="1"/>
</dbReference>
<name>A0A7J7JSS6_BUGNE</name>
<evidence type="ECO:0000256" key="2">
    <source>
        <dbReference type="SAM" id="MobiDB-lite"/>
    </source>
</evidence>
<dbReference type="Gene3D" id="2.60.40.790">
    <property type="match status" value="1"/>
</dbReference>
<dbReference type="PANTHER" id="PTHR21083">
    <property type="entry name" value="TWISTER"/>
    <property type="match status" value="1"/>
</dbReference>
<dbReference type="EMBL" id="VXIV02001860">
    <property type="protein sequence ID" value="KAF6029037.1"/>
    <property type="molecule type" value="Genomic_DNA"/>
</dbReference>
<reference evidence="4" key="1">
    <citation type="submission" date="2020-06" db="EMBL/GenBank/DDBJ databases">
        <title>Draft genome of Bugula neritina, a colonial animal packing powerful symbionts and potential medicines.</title>
        <authorList>
            <person name="Rayko M."/>
        </authorList>
    </citation>
    <scope>NUCLEOTIDE SEQUENCE [LARGE SCALE GENOMIC DNA]</scope>
    <source>
        <strain evidence="4">Kwan_BN1</strain>
    </source>
</reference>
<dbReference type="SUPFAM" id="SSF49764">
    <property type="entry name" value="HSP20-like chaperones"/>
    <property type="match status" value="1"/>
</dbReference>
<dbReference type="OrthoDB" id="25887at2759"/>
<dbReference type="Pfam" id="PF18201">
    <property type="entry name" value="PIH1_CS"/>
    <property type="match status" value="1"/>
</dbReference>
<dbReference type="GO" id="GO:0045505">
    <property type="term" value="F:dynein intermediate chain binding"/>
    <property type="evidence" value="ECO:0007669"/>
    <property type="project" value="TreeGrafter"/>
</dbReference>
<dbReference type="GO" id="GO:0005737">
    <property type="term" value="C:cytoplasm"/>
    <property type="evidence" value="ECO:0007669"/>
    <property type="project" value="TreeGrafter"/>
</dbReference>
<dbReference type="GO" id="GO:0051087">
    <property type="term" value="F:protein-folding chaperone binding"/>
    <property type="evidence" value="ECO:0007669"/>
    <property type="project" value="InterPro"/>
</dbReference>
<sequence>MELGPSSITALADLIAPNEDSESDDDTPSNYYAKLTPANIGVSKSNSVPDKEGSTNLAAKEADSNDIWGTEEVLDGAQYDDVYDTRLAPDYDIVYKQAVTSEDIFLGMGNKTPATASCEDMVITVKLPGSNFKDVNVDLTDKHLSVRSPKYKLGLHLPHPCDSKNGKAQWLSDKELLKITVRMKREYDMLNF</sequence>
<evidence type="ECO:0000313" key="5">
    <source>
        <dbReference type="Proteomes" id="UP000593567"/>
    </source>
</evidence>
<keyword evidence="5" id="KW-1185">Reference proteome</keyword>
<evidence type="ECO:0000313" key="4">
    <source>
        <dbReference type="EMBL" id="KAF6029037.1"/>
    </source>
</evidence>
<proteinExistence type="inferred from homology"/>
<evidence type="ECO:0000256" key="1">
    <source>
        <dbReference type="ARBA" id="ARBA00008511"/>
    </source>
</evidence>
<dbReference type="InterPro" id="IPR026697">
    <property type="entry name" value="DNAAF6"/>
</dbReference>
<feature type="domain" description="PIH1D1/2/3 CS-like" evidence="3">
    <location>
        <begin position="88"/>
        <end position="182"/>
    </location>
</feature>
<comment type="similarity">
    <text evidence="1">Belongs to the PIH1 family.</text>
</comment>
<gene>
    <name evidence="4" type="ORF">EB796_012647</name>
</gene>